<dbReference type="AlphaFoldDB" id="A0A2A3MFU9"/>
<dbReference type="GO" id="GO:0045892">
    <property type="term" value="P:negative regulation of DNA-templated transcription"/>
    <property type="evidence" value="ECO:0007669"/>
    <property type="project" value="InterPro"/>
</dbReference>
<dbReference type="PANTHER" id="PTHR30328:SF54">
    <property type="entry name" value="HTH-TYPE TRANSCRIPTIONAL REPRESSOR SCO4008"/>
    <property type="match status" value="1"/>
</dbReference>
<dbReference type="InterPro" id="IPR009057">
    <property type="entry name" value="Homeodomain-like_sf"/>
</dbReference>
<dbReference type="PANTHER" id="PTHR30328">
    <property type="entry name" value="TRANSCRIPTIONAL REPRESSOR"/>
    <property type="match status" value="1"/>
</dbReference>
<evidence type="ECO:0000313" key="4">
    <source>
        <dbReference type="EMBL" id="PBK03515.1"/>
    </source>
</evidence>
<dbReference type="Pfam" id="PF00440">
    <property type="entry name" value="TetR_N"/>
    <property type="match status" value="1"/>
</dbReference>
<dbReference type="PROSITE" id="PS50977">
    <property type="entry name" value="HTH_TETR_2"/>
    <property type="match status" value="1"/>
</dbReference>
<evidence type="ECO:0000313" key="5">
    <source>
        <dbReference type="Proteomes" id="UP000242313"/>
    </source>
</evidence>
<dbReference type="EMBL" id="NTMR01000019">
    <property type="protein sequence ID" value="PBK03515.1"/>
    <property type="molecule type" value="Genomic_DNA"/>
</dbReference>
<keyword evidence="5" id="KW-1185">Reference proteome</keyword>
<evidence type="ECO:0000256" key="2">
    <source>
        <dbReference type="PROSITE-ProRule" id="PRU00335"/>
    </source>
</evidence>
<feature type="DNA-binding region" description="H-T-H motif" evidence="2">
    <location>
        <begin position="34"/>
        <end position="53"/>
    </location>
</feature>
<proteinExistence type="predicted"/>
<evidence type="ECO:0000259" key="3">
    <source>
        <dbReference type="PROSITE" id="PS50977"/>
    </source>
</evidence>
<evidence type="ECO:0000256" key="1">
    <source>
        <dbReference type="ARBA" id="ARBA00023125"/>
    </source>
</evidence>
<sequence length="207" mass="23660">MRTERSKQSRQEIMRKILDAAIAEFSQHGFQGASTQAIAERAQLKKSQLHYYIEDKEALYSQVLGMVLDSWRNFFVFDAEPELTPREALSDFVRVKLDYALENPELSRIFTMEVLSGGARLENYWPGAMEATHAKVARINSWVADGALRPLDGRLLIMHIWALTQYYSDYTLQAEMLLESSLTAPEVRQKIEQELIQFVLSGAGLRA</sequence>
<dbReference type="Pfam" id="PF08362">
    <property type="entry name" value="TetR_C_3"/>
    <property type="match status" value="1"/>
</dbReference>
<organism evidence="4 5">
    <name type="scientific">Pseudomonas abyssi</name>
    <dbReference type="NCBI Taxonomy" id="170540"/>
    <lineage>
        <taxon>Bacteria</taxon>
        <taxon>Pseudomonadati</taxon>
        <taxon>Pseudomonadota</taxon>
        <taxon>Gammaproteobacteria</taxon>
        <taxon>Pseudomonadales</taxon>
        <taxon>Pseudomonadaceae</taxon>
        <taxon>Pseudomonas</taxon>
    </lineage>
</organism>
<dbReference type="PRINTS" id="PR00455">
    <property type="entry name" value="HTHTETR"/>
</dbReference>
<protein>
    <submittedName>
        <fullName evidence="4">TetR family transcriptional regulator</fullName>
    </submittedName>
</protein>
<dbReference type="Gene3D" id="1.10.10.60">
    <property type="entry name" value="Homeodomain-like"/>
    <property type="match status" value="1"/>
</dbReference>
<dbReference type="GO" id="GO:0003677">
    <property type="term" value="F:DNA binding"/>
    <property type="evidence" value="ECO:0007669"/>
    <property type="project" value="UniProtKB-UniRule"/>
</dbReference>
<comment type="caution">
    <text evidence="4">The sequence shown here is derived from an EMBL/GenBank/DDBJ whole genome shotgun (WGS) entry which is preliminary data.</text>
</comment>
<dbReference type="Gene3D" id="1.10.357.10">
    <property type="entry name" value="Tetracycline Repressor, domain 2"/>
    <property type="match status" value="1"/>
</dbReference>
<dbReference type="SUPFAM" id="SSF48498">
    <property type="entry name" value="Tetracyclin repressor-like, C-terminal domain"/>
    <property type="match status" value="1"/>
</dbReference>
<gene>
    <name evidence="4" type="ORF">CNQ84_14725</name>
</gene>
<dbReference type="InterPro" id="IPR001647">
    <property type="entry name" value="HTH_TetR"/>
</dbReference>
<dbReference type="InterPro" id="IPR013573">
    <property type="entry name" value="Tscrpt_reg_YcdC_C"/>
</dbReference>
<reference evidence="4 5" key="1">
    <citation type="submission" date="2017-09" db="EMBL/GenBank/DDBJ databases">
        <title>Pseudomonas abyssi sp. nov. isolated from Abyssopelagic Water.</title>
        <authorList>
            <person name="Wei Y."/>
        </authorList>
    </citation>
    <scope>NUCLEOTIDE SEQUENCE [LARGE SCALE GENOMIC DNA]</scope>
    <source>
        <strain evidence="4 5">MT5</strain>
    </source>
</reference>
<dbReference type="Proteomes" id="UP000242313">
    <property type="component" value="Unassembled WGS sequence"/>
</dbReference>
<dbReference type="InterPro" id="IPR050109">
    <property type="entry name" value="HTH-type_TetR-like_transc_reg"/>
</dbReference>
<feature type="domain" description="HTH tetR-type" evidence="3">
    <location>
        <begin position="11"/>
        <end position="71"/>
    </location>
</feature>
<accession>A0A2A3MFU9</accession>
<keyword evidence="1 2" id="KW-0238">DNA-binding</keyword>
<dbReference type="SUPFAM" id="SSF46689">
    <property type="entry name" value="Homeodomain-like"/>
    <property type="match status" value="1"/>
</dbReference>
<dbReference type="InterPro" id="IPR036271">
    <property type="entry name" value="Tet_transcr_reg_TetR-rel_C_sf"/>
</dbReference>
<name>A0A2A3MFU9_9PSED</name>